<dbReference type="EMBL" id="QHLY01000012">
    <property type="protein sequence ID" value="PXA68036.1"/>
    <property type="molecule type" value="Genomic_DNA"/>
</dbReference>
<dbReference type="GO" id="GO:0009055">
    <property type="term" value="F:electron transfer activity"/>
    <property type="evidence" value="ECO:0007669"/>
    <property type="project" value="InterPro"/>
</dbReference>
<keyword evidence="3" id="KW-1185">Reference proteome</keyword>
<dbReference type="InterPro" id="IPR029039">
    <property type="entry name" value="Flavoprotein-like_sf"/>
</dbReference>
<dbReference type="AlphaFoldDB" id="A0A317ZNK8"/>
<organism evidence="2 3">
    <name type="scientific">Cryobacterium arcticum</name>
    <dbReference type="NCBI Taxonomy" id="670052"/>
    <lineage>
        <taxon>Bacteria</taxon>
        <taxon>Bacillati</taxon>
        <taxon>Actinomycetota</taxon>
        <taxon>Actinomycetes</taxon>
        <taxon>Micrococcales</taxon>
        <taxon>Microbacteriaceae</taxon>
        <taxon>Cryobacterium</taxon>
    </lineage>
</organism>
<dbReference type="RefSeq" id="WP_110127707.1">
    <property type="nucleotide sequence ID" value="NZ_QHLY01000012.1"/>
</dbReference>
<evidence type="ECO:0000313" key="2">
    <source>
        <dbReference type="EMBL" id="PXA68036.1"/>
    </source>
</evidence>
<protein>
    <submittedName>
        <fullName evidence="2">Flavodoxin</fullName>
    </submittedName>
</protein>
<dbReference type="SUPFAM" id="SSF52218">
    <property type="entry name" value="Flavoproteins"/>
    <property type="match status" value="1"/>
</dbReference>
<accession>A0A317ZNK8</accession>
<dbReference type="GO" id="GO:0010181">
    <property type="term" value="F:FMN binding"/>
    <property type="evidence" value="ECO:0007669"/>
    <property type="project" value="InterPro"/>
</dbReference>
<dbReference type="Pfam" id="PF12724">
    <property type="entry name" value="Flavodoxin_5"/>
    <property type="match status" value="1"/>
</dbReference>
<evidence type="ECO:0000313" key="3">
    <source>
        <dbReference type="Proteomes" id="UP000246722"/>
    </source>
</evidence>
<dbReference type="PROSITE" id="PS00201">
    <property type="entry name" value="FLAVODOXIN"/>
    <property type="match status" value="1"/>
</dbReference>
<proteinExistence type="predicted"/>
<feature type="domain" description="Flavodoxin-like" evidence="1">
    <location>
        <begin position="3"/>
        <end position="141"/>
    </location>
</feature>
<comment type="caution">
    <text evidence="2">The sequence shown here is derived from an EMBL/GenBank/DDBJ whole genome shotgun (WGS) entry which is preliminary data.</text>
</comment>
<gene>
    <name evidence="2" type="ORF">CTB96_15385</name>
</gene>
<evidence type="ECO:0000259" key="1">
    <source>
        <dbReference type="PROSITE" id="PS50902"/>
    </source>
</evidence>
<dbReference type="InterPro" id="IPR008254">
    <property type="entry name" value="Flavodoxin/NO_synth"/>
</dbReference>
<dbReference type="Proteomes" id="UP000246722">
    <property type="component" value="Unassembled WGS sequence"/>
</dbReference>
<name>A0A317ZNK8_9MICO</name>
<dbReference type="OrthoDB" id="3253043at2"/>
<dbReference type="InterPro" id="IPR026816">
    <property type="entry name" value="Flavodoxin_dom"/>
</dbReference>
<sequence length="148" mass="15131">MRARVVYDSNYGNTRTIAELIVSELGGEALLLNVVDVTAADLAGIDLLVVGSPINSWRPTTKIQEFLQGLAPGSLAGVRAAGFDTRIKLFHGDAAGRISQALKKAGATIVADPQGFTVQGTEGPLAADAVDKAKAWAAGIGSALGTTA</sequence>
<dbReference type="Gene3D" id="3.40.50.360">
    <property type="match status" value="1"/>
</dbReference>
<dbReference type="PROSITE" id="PS50902">
    <property type="entry name" value="FLAVODOXIN_LIKE"/>
    <property type="match status" value="1"/>
</dbReference>
<reference evidence="2 3" key="1">
    <citation type="submission" date="2018-05" db="EMBL/GenBank/DDBJ databases">
        <title>Genetic diversity of glacier-inhabiting Cryobacterium bacteria in China and description of Cryobacterium mengkeensis sp. nov. and Arthrobacter glacialis sp. nov.</title>
        <authorList>
            <person name="Liu Q."/>
            <person name="Xin Y.-H."/>
        </authorList>
    </citation>
    <scope>NUCLEOTIDE SEQUENCE [LARGE SCALE GENOMIC DNA]</scope>
    <source>
        <strain evidence="2 3">SK-1</strain>
    </source>
</reference>
<dbReference type="InterPro" id="IPR001226">
    <property type="entry name" value="Flavodoxin_CS"/>
</dbReference>